<feature type="region of interest" description="Disordered" evidence="1">
    <location>
        <begin position="163"/>
        <end position="198"/>
    </location>
</feature>
<evidence type="ECO:0000313" key="3">
    <source>
        <dbReference type="Proteomes" id="UP000467105"/>
    </source>
</evidence>
<dbReference type="AlphaFoldDB" id="A0A7I7Z3Y1"/>
<dbReference type="EMBL" id="AP022614">
    <property type="protein sequence ID" value="BBZ47934.1"/>
    <property type="molecule type" value="Genomic_DNA"/>
</dbReference>
<dbReference type="Proteomes" id="UP000467105">
    <property type="component" value="Chromosome"/>
</dbReference>
<reference evidence="2 3" key="1">
    <citation type="journal article" date="2019" name="Emerg. Microbes Infect.">
        <title>Comprehensive subspecies identification of 175 nontuberculous mycobacteria species based on 7547 genomic profiles.</title>
        <authorList>
            <person name="Matsumoto Y."/>
            <person name="Kinjo T."/>
            <person name="Motooka D."/>
            <person name="Nabeya D."/>
            <person name="Jung N."/>
            <person name="Uechi K."/>
            <person name="Horii T."/>
            <person name="Iida T."/>
            <person name="Fujita J."/>
            <person name="Nakamura S."/>
        </authorList>
    </citation>
    <scope>NUCLEOTIDE SEQUENCE [LARGE SCALE GENOMIC DNA]</scope>
    <source>
        <strain evidence="2 3">JCM 14742</strain>
    </source>
</reference>
<proteinExistence type="predicted"/>
<evidence type="ECO:0000256" key="1">
    <source>
        <dbReference type="SAM" id="MobiDB-lite"/>
    </source>
</evidence>
<organism evidence="2 3">
    <name type="scientific">Mycobacterium parmense</name>
    <dbReference type="NCBI Taxonomy" id="185642"/>
    <lineage>
        <taxon>Bacteria</taxon>
        <taxon>Bacillati</taxon>
        <taxon>Actinomycetota</taxon>
        <taxon>Actinomycetes</taxon>
        <taxon>Mycobacteriales</taxon>
        <taxon>Mycobacteriaceae</taxon>
        <taxon>Mycobacterium</taxon>
        <taxon>Mycobacterium simiae complex</taxon>
    </lineage>
</organism>
<gene>
    <name evidence="2" type="ORF">MPRM_52150</name>
</gene>
<accession>A0A7I7Z3Y1</accession>
<sequence>MFASRVAKAVIAMAKGLESTAPAGQVTIYRTPVALLGPQIWAVTVANQSASLAIDVQVSVDAVDSEGRSIPGGARRSTQAIADVFARLRTGPWPDEHHPLIEPGGVLPTRQQVFLASRMDLVAAHNAVDFPRWLRPNQHASALYSLGPDASLRVRIQFEDEAGEVWSRTNDADPERVSPPPPSRRERHRSASASDEQR</sequence>
<name>A0A7I7Z3Y1_9MYCO</name>
<protein>
    <submittedName>
        <fullName evidence="2">Uncharacterized protein</fullName>
    </submittedName>
</protein>
<keyword evidence="3" id="KW-1185">Reference proteome</keyword>
<evidence type="ECO:0000313" key="2">
    <source>
        <dbReference type="EMBL" id="BBZ47934.1"/>
    </source>
</evidence>